<evidence type="ECO:0000313" key="3">
    <source>
        <dbReference type="EMBL" id="NEN53264.1"/>
    </source>
</evidence>
<organism evidence="3 5">
    <name type="scientific">Modestobacter muralis</name>
    <dbReference type="NCBI Taxonomy" id="1608614"/>
    <lineage>
        <taxon>Bacteria</taxon>
        <taxon>Bacillati</taxon>
        <taxon>Actinomycetota</taxon>
        <taxon>Actinomycetes</taxon>
        <taxon>Geodermatophilales</taxon>
        <taxon>Geodermatophilaceae</taxon>
        <taxon>Modestobacter</taxon>
    </lineage>
</organism>
<dbReference type="AlphaFoldDB" id="A0A6P0HFM6"/>
<dbReference type="InterPro" id="IPR010998">
    <property type="entry name" value="Integrase_recombinase_N"/>
</dbReference>
<comment type="caution">
    <text evidence="3">The sequence shown here is derived from an EMBL/GenBank/DDBJ whole genome shotgun (WGS) entry which is preliminary data.</text>
</comment>
<evidence type="ECO:0000256" key="1">
    <source>
        <dbReference type="ARBA" id="ARBA00023125"/>
    </source>
</evidence>
<dbReference type="EMBL" id="JAAGWH010000063">
    <property type="protein sequence ID" value="NEK96364.1"/>
    <property type="molecule type" value="Genomic_DNA"/>
</dbReference>
<dbReference type="Proteomes" id="UP000471152">
    <property type="component" value="Unassembled WGS sequence"/>
</dbReference>
<evidence type="ECO:0000313" key="2">
    <source>
        <dbReference type="EMBL" id="NEK96364.1"/>
    </source>
</evidence>
<accession>A0A6P0HFM6</accession>
<evidence type="ECO:0008006" key="6">
    <source>
        <dbReference type="Google" id="ProtNLM"/>
    </source>
</evidence>
<dbReference type="EMBL" id="JAAGWB010000066">
    <property type="protein sequence ID" value="NEN53264.1"/>
    <property type="molecule type" value="Genomic_DNA"/>
</dbReference>
<dbReference type="RefSeq" id="WP_163613062.1">
    <property type="nucleotide sequence ID" value="NZ_JAAGWB010000066.1"/>
</dbReference>
<evidence type="ECO:0000313" key="5">
    <source>
        <dbReference type="Proteomes" id="UP000471152"/>
    </source>
</evidence>
<keyword evidence="4" id="KW-1185">Reference proteome</keyword>
<dbReference type="Proteomes" id="UP000468828">
    <property type="component" value="Unassembled WGS sequence"/>
</dbReference>
<reference evidence="2 4" key="1">
    <citation type="submission" date="2020-01" db="EMBL/GenBank/DDBJ databases">
        <title>the WGS Modestobacter muralis CPCC 204518.</title>
        <authorList>
            <person name="Jiang Z."/>
        </authorList>
    </citation>
    <scope>NUCLEOTIDE SEQUENCE [LARGE SCALE GENOMIC DNA]</scope>
    <source>
        <strain evidence="2 4">DSM 100205</strain>
    </source>
</reference>
<name>A0A6P0HFM6_9ACTN</name>
<reference evidence="3 5" key="2">
    <citation type="submission" date="2020-02" db="EMBL/GenBank/DDBJ databases">
        <title>The WGS of Modestobacter muralis DSM 100205.</title>
        <authorList>
            <person name="Jiang Z."/>
        </authorList>
    </citation>
    <scope>NUCLEOTIDE SEQUENCE [LARGE SCALE GENOMIC DNA]</scope>
    <source>
        <strain evidence="3 5">DSM 100205</strain>
    </source>
</reference>
<keyword evidence="1" id="KW-0238">DNA-binding</keyword>
<dbReference type="InterPro" id="IPR011010">
    <property type="entry name" value="DNA_brk_join_enz"/>
</dbReference>
<sequence>MLQGVPMGGESGGPTSTPQLTVSEVVNAFLHVRVEHLDLKEKTRLNHRAHHTYRIRSTGLGARPMLTISQAEVDDWLQHLTARGWSAGTIDRTHALLAAAHAWHRSRCPRPART</sequence>
<dbReference type="GO" id="GO:0003677">
    <property type="term" value="F:DNA binding"/>
    <property type="evidence" value="ECO:0007669"/>
    <property type="project" value="UniProtKB-KW"/>
</dbReference>
<evidence type="ECO:0000313" key="4">
    <source>
        <dbReference type="Proteomes" id="UP000468828"/>
    </source>
</evidence>
<gene>
    <name evidence="3" type="ORF">G3R41_20375</name>
    <name evidence="2" type="ORF">GCU67_19660</name>
</gene>
<dbReference type="Gene3D" id="1.10.150.130">
    <property type="match status" value="1"/>
</dbReference>
<proteinExistence type="predicted"/>
<protein>
    <recommendedName>
        <fullName evidence="6">Core-binding (CB) domain-containing protein</fullName>
    </recommendedName>
</protein>
<dbReference type="SUPFAM" id="SSF56349">
    <property type="entry name" value="DNA breaking-rejoining enzymes"/>
    <property type="match status" value="1"/>
</dbReference>